<dbReference type="PRINTS" id="PR00368">
    <property type="entry name" value="FADPNR"/>
</dbReference>
<keyword evidence="3" id="KW-1185">Reference proteome</keyword>
<sequence>MPDITRTDVLVIGAGQAGLATAQELQRRGVTNLRVIDRGPGSGGAWQHRWASLRLDDAHQVEDLPGLDTLGLSFRTAPGDEPARDIVADYYARYERAYGLPIRRPVEAVAVTADGPENTLRVTTRNAVTDAPDATILARIVINASGTWARPIQPEVPGRKTFHGRQLRTPDFVAAEEFAGQHVIVVGGGTSAIGFVLELSPVAARVQWATRHPVDFSETVGLARDHARAAVAAQDEAARAGEILPSIVSGTGVPLTRRMRQAREAGILLERPLFTAMTETGVIWPDGTAEDVDAIIWAAGFRGEVDHLAPLGLAAPGHTIRVERGRALDEPRLFLAGYGPQASTIGAARSARTTAAQVVQALAE</sequence>
<dbReference type="Proteomes" id="UP000272503">
    <property type="component" value="Unassembled WGS sequence"/>
</dbReference>
<dbReference type="AlphaFoldDB" id="A0A3L7A557"/>
<evidence type="ECO:0000313" key="2">
    <source>
        <dbReference type="EMBL" id="RLP75367.1"/>
    </source>
</evidence>
<dbReference type="InterPro" id="IPR050982">
    <property type="entry name" value="Auxin_biosynth/cation_transpt"/>
</dbReference>
<dbReference type="GO" id="GO:0004497">
    <property type="term" value="F:monooxygenase activity"/>
    <property type="evidence" value="ECO:0007669"/>
    <property type="project" value="TreeGrafter"/>
</dbReference>
<dbReference type="InterPro" id="IPR036188">
    <property type="entry name" value="FAD/NAD-bd_sf"/>
</dbReference>
<dbReference type="PANTHER" id="PTHR43539:SF78">
    <property type="entry name" value="FLAVIN-CONTAINING MONOOXYGENASE"/>
    <property type="match status" value="1"/>
</dbReference>
<dbReference type="PRINTS" id="PR00411">
    <property type="entry name" value="PNDRDTASEI"/>
</dbReference>
<accession>A0A3L7A557</accession>
<gene>
    <name evidence="2" type="ORF">D9V32_10125</name>
</gene>
<dbReference type="GO" id="GO:0050660">
    <property type="term" value="F:flavin adenine dinucleotide binding"/>
    <property type="evidence" value="ECO:0007669"/>
    <property type="project" value="TreeGrafter"/>
</dbReference>
<evidence type="ECO:0000313" key="3">
    <source>
        <dbReference type="Proteomes" id="UP000272503"/>
    </source>
</evidence>
<proteinExistence type="predicted"/>
<organism evidence="2 3">
    <name type="scientific">Mycetocola tolaasinivorans</name>
    <dbReference type="NCBI Taxonomy" id="76635"/>
    <lineage>
        <taxon>Bacteria</taxon>
        <taxon>Bacillati</taxon>
        <taxon>Actinomycetota</taxon>
        <taxon>Actinomycetes</taxon>
        <taxon>Micrococcales</taxon>
        <taxon>Microbacteriaceae</taxon>
        <taxon>Mycetocola</taxon>
    </lineage>
</organism>
<keyword evidence="1" id="KW-0560">Oxidoreductase</keyword>
<dbReference type="PANTHER" id="PTHR43539">
    <property type="entry name" value="FLAVIN-BINDING MONOOXYGENASE-LIKE PROTEIN (AFU_ORTHOLOGUE AFUA_4G09220)"/>
    <property type="match status" value="1"/>
</dbReference>
<dbReference type="EMBL" id="RCUX01000007">
    <property type="protein sequence ID" value="RLP75367.1"/>
    <property type="molecule type" value="Genomic_DNA"/>
</dbReference>
<protein>
    <submittedName>
        <fullName evidence="2">NAD(P)/FAD-dependent oxidoreductase</fullName>
    </submittedName>
</protein>
<dbReference type="SUPFAM" id="SSF51905">
    <property type="entry name" value="FAD/NAD(P)-binding domain"/>
    <property type="match status" value="2"/>
</dbReference>
<reference evidence="2 3" key="1">
    <citation type="submission" date="2018-10" db="EMBL/GenBank/DDBJ databases">
        <authorList>
            <person name="Li J."/>
        </authorList>
    </citation>
    <scope>NUCLEOTIDE SEQUENCE [LARGE SCALE GENOMIC DNA]</scope>
    <source>
        <strain evidence="2 3">IF 016277</strain>
    </source>
</reference>
<dbReference type="Pfam" id="PF13738">
    <property type="entry name" value="Pyr_redox_3"/>
    <property type="match status" value="1"/>
</dbReference>
<evidence type="ECO:0000256" key="1">
    <source>
        <dbReference type="ARBA" id="ARBA00023002"/>
    </source>
</evidence>
<dbReference type="OrthoDB" id="178899at2"/>
<comment type="caution">
    <text evidence="2">The sequence shown here is derived from an EMBL/GenBank/DDBJ whole genome shotgun (WGS) entry which is preliminary data.</text>
</comment>
<name>A0A3L7A557_9MICO</name>
<dbReference type="Gene3D" id="3.50.50.60">
    <property type="entry name" value="FAD/NAD(P)-binding domain"/>
    <property type="match status" value="1"/>
</dbReference>